<accession>A0A8B7N4G0</accession>
<dbReference type="SMART" id="SM00718">
    <property type="entry name" value="DM4_12"/>
    <property type="match status" value="1"/>
</dbReference>
<dbReference type="Proteomes" id="UP000694843">
    <property type="component" value="Unplaced"/>
</dbReference>
<protein>
    <submittedName>
        <fullName evidence="2">Uncharacterized protein LOC108665852</fullName>
    </submittedName>
</protein>
<organism evidence="1 2">
    <name type="scientific">Hyalella azteca</name>
    <name type="common">Amphipod</name>
    <dbReference type="NCBI Taxonomy" id="294128"/>
    <lineage>
        <taxon>Eukaryota</taxon>
        <taxon>Metazoa</taxon>
        <taxon>Ecdysozoa</taxon>
        <taxon>Arthropoda</taxon>
        <taxon>Crustacea</taxon>
        <taxon>Multicrustacea</taxon>
        <taxon>Malacostraca</taxon>
        <taxon>Eumalacostraca</taxon>
        <taxon>Peracarida</taxon>
        <taxon>Amphipoda</taxon>
        <taxon>Senticaudata</taxon>
        <taxon>Talitrida</taxon>
        <taxon>Talitroidea</taxon>
        <taxon>Hyalellidae</taxon>
        <taxon>Hyalella</taxon>
    </lineage>
</organism>
<reference evidence="2" key="1">
    <citation type="submission" date="2025-08" db="UniProtKB">
        <authorList>
            <consortium name="RefSeq"/>
        </authorList>
    </citation>
    <scope>IDENTIFICATION</scope>
    <source>
        <tissue evidence="2">Whole organism</tissue>
    </source>
</reference>
<dbReference type="InterPro" id="IPR006631">
    <property type="entry name" value="DM4_12"/>
</dbReference>
<dbReference type="PANTHER" id="PTHR21398">
    <property type="entry name" value="AGAP007094-PA"/>
    <property type="match status" value="1"/>
</dbReference>
<keyword evidence="1" id="KW-1185">Reference proteome</keyword>
<dbReference type="GeneID" id="108665852"/>
<dbReference type="PANTHER" id="PTHR21398:SF6">
    <property type="entry name" value="AGAP007094-PA"/>
    <property type="match status" value="1"/>
</dbReference>
<dbReference type="AlphaFoldDB" id="A0A8B7N4G0"/>
<evidence type="ECO:0000313" key="1">
    <source>
        <dbReference type="Proteomes" id="UP000694843"/>
    </source>
</evidence>
<sequence>MTNSRNLFISDKFQFCDNSCLVPPSAEANAVSEKLEPFQMSSHGLSLSQYIRKFTVISSIFSVKSVRKTRLFVGTRTCLVVVLVICMCWSLENVDGFVLSPVEPAALVASRALKGAPKCVGGARHGRVRGDVGALLNHHNQGLASGYQEPVKDRKKRYLAFPDDSTLTFKVAFSIPVGSMYNGNKLLEKYIEYAFIIQLPTEKLIFTGLHDVFHYPGKAKGPHDKGYGTPRPETVLLHGSEGATYGRPNSHTRIIADYGKPDEQKQDSGTSSYSKLQKDLLGSTLSDYELQVNSLLHPDLTSLSENATQLHEYHAATFHESDLGLLPENITLSHNEYEEDLDDWMQPHGSQQNLHDVIMSPLDHQRLLGFKSIEKTFDGAGLPGRWCLLKAVCAVAAEPLSEFGLLGEMLNLFLAAGYGDGSPALVEYMIAEEIGYMDGSCDRHFQACPVDLVDLLASGASVLGGGLSSAAA</sequence>
<dbReference type="Pfam" id="PF07841">
    <property type="entry name" value="DM4_12"/>
    <property type="match status" value="1"/>
</dbReference>
<dbReference type="KEGG" id="hazt:108665852"/>
<gene>
    <name evidence="2" type="primary">LOC108665852</name>
</gene>
<dbReference type="RefSeq" id="XP_018008149.1">
    <property type="nucleotide sequence ID" value="XM_018152660.2"/>
</dbReference>
<evidence type="ECO:0000313" key="2">
    <source>
        <dbReference type="RefSeq" id="XP_018008149.1"/>
    </source>
</evidence>
<dbReference type="OrthoDB" id="6366868at2759"/>
<name>A0A8B7N4G0_HYAAZ</name>
<proteinExistence type="predicted"/>